<keyword evidence="3" id="KW-1185">Reference proteome</keyword>
<sequence>MRQLEVKYGMFKPARLWVTRNGVVSKDFCDLEDLQIFLDGLQPKSMDNQPQTSLCKFPATKKHLTSNKQPGGARPIRIRPPAQRRHAPLRPSVIPPTPEVCCFLSPVETDPGRSAPDRGPYG</sequence>
<proteinExistence type="predicted"/>
<accession>A0AAV7M8S0</accession>
<feature type="region of interest" description="Disordered" evidence="1">
    <location>
        <begin position="60"/>
        <end position="93"/>
    </location>
</feature>
<gene>
    <name evidence="2" type="ORF">NDU88_005258</name>
</gene>
<name>A0AAV7M8S0_PLEWA</name>
<organism evidence="2 3">
    <name type="scientific">Pleurodeles waltl</name>
    <name type="common">Iberian ribbed newt</name>
    <dbReference type="NCBI Taxonomy" id="8319"/>
    <lineage>
        <taxon>Eukaryota</taxon>
        <taxon>Metazoa</taxon>
        <taxon>Chordata</taxon>
        <taxon>Craniata</taxon>
        <taxon>Vertebrata</taxon>
        <taxon>Euteleostomi</taxon>
        <taxon>Amphibia</taxon>
        <taxon>Batrachia</taxon>
        <taxon>Caudata</taxon>
        <taxon>Salamandroidea</taxon>
        <taxon>Salamandridae</taxon>
        <taxon>Pleurodelinae</taxon>
        <taxon>Pleurodeles</taxon>
    </lineage>
</organism>
<dbReference type="AlphaFoldDB" id="A0AAV7M8S0"/>
<comment type="caution">
    <text evidence="2">The sequence shown here is derived from an EMBL/GenBank/DDBJ whole genome shotgun (WGS) entry which is preliminary data.</text>
</comment>
<evidence type="ECO:0000256" key="1">
    <source>
        <dbReference type="SAM" id="MobiDB-lite"/>
    </source>
</evidence>
<dbReference type="EMBL" id="JANPWB010000014">
    <property type="protein sequence ID" value="KAJ1100171.1"/>
    <property type="molecule type" value="Genomic_DNA"/>
</dbReference>
<protein>
    <submittedName>
        <fullName evidence="2">Uncharacterized protein</fullName>
    </submittedName>
</protein>
<evidence type="ECO:0000313" key="2">
    <source>
        <dbReference type="EMBL" id="KAJ1100171.1"/>
    </source>
</evidence>
<dbReference type="Proteomes" id="UP001066276">
    <property type="component" value="Chromosome 10"/>
</dbReference>
<reference evidence="2" key="1">
    <citation type="journal article" date="2022" name="bioRxiv">
        <title>Sequencing and chromosome-scale assembly of the giantPleurodeles waltlgenome.</title>
        <authorList>
            <person name="Brown T."/>
            <person name="Elewa A."/>
            <person name="Iarovenko S."/>
            <person name="Subramanian E."/>
            <person name="Araus A.J."/>
            <person name="Petzold A."/>
            <person name="Susuki M."/>
            <person name="Suzuki K.-i.T."/>
            <person name="Hayashi T."/>
            <person name="Toyoda A."/>
            <person name="Oliveira C."/>
            <person name="Osipova E."/>
            <person name="Leigh N.D."/>
            <person name="Simon A."/>
            <person name="Yun M.H."/>
        </authorList>
    </citation>
    <scope>NUCLEOTIDE SEQUENCE</scope>
    <source>
        <strain evidence="2">20211129_DDA</strain>
        <tissue evidence="2">Liver</tissue>
    </source>
</reference>
<feature type="compositionally biased region" description="Low complexity" evidence="1">
    <location>
        <begin position="69"/>
        <end position="81"/>
    </location>
</feature>
<evidence type="ECO:0000313" key="3">
    <source>
        <dbReference type="Proteomes" id="UP001066276"/>
    </source>
</evidence>